<gene>
    <name evidence="3" type="ORF">DXV75_07370</name>
</gene>
<accession>A0A3D8MAD3</accession>
<dbReference type="Proteomes" id="UP000256561">
    <property type="component" value="Unassembled WGS sequence"/>
</dbReference>
<name>A0A3D8MAD3_9ALTE</name>
<sequence length="1178" mass="132876">MSIWVKQLFLVIVALFAVSCGGGNVGESSLGNTDKDKENSEDLPTSYLFKLYNGKKNQATVSHTNSHDMAFHITTISDLAVALVYSNELPYARFDSVLESDQPIPSEDCESGEIVTGEVTEDTISFEFVQCTSGNYALNGKGSLKALNFNDIGEISVGVLQFDDLTVSNSRNNYRFKGDILIAFGPETVNEANFEALIENIDTGEQYYIDFLKLELGLPSQNGEFSATGKIFLSQYGYVLLDTVQKATEAKNLTISVSGSNTLVVENSHENKLGIALFSNTSSITSARTYVPYTAIINKEYLNQKNTAPTAHVLNSNNLIDKNQELTLDASQSKDTDGDILHFDWKVLSQPEGAKVTFSNHGFVNSSTYFDTAGDYRLSLTVSDGELTSVPVYADVHVRQNPPKAHFKEGSQQIEFGTPMENVVTIESPVDDGPFEISINSGPVSMMINEVGLLSWNGKVPRFGYDMDINYSVKVKNRDHEIIVKNTLTLIDSKTDALFNIDTLPNEVIGVFDWNDDQELDLLVRRGDKFHILSSQTQEVLWEQNLPNSTISHGVYKNNTETLYFIDRSKLDVYSIKKNQSEFTHIATLDEWKRDSFGTFMFEIDHQPKHGVFNIFTDKFKYDAINKIRTPYPDSAIKFGDFNEDGTPDIVSFSGIYNGDTMEPLDTMELISEANILNSRDLNIFNADQYSDDEIIFIDFNYATDNPGYRIRILDLTPNGLTQVHIQPINISSDTFSYVISEDGSDLYILENQNQISIYKRYGNQNFQYISTQEIEDFNYIKPVSTSYSKSSCWLVRSFDQKLILECRSYLVDQPDQYVTNYSLLDLTLDKLVLDTIIDTTDYSTSDLGSPLRISENQFAFGQKNGVMEIYEDNSITKKSAHPLAIAEGIEFYNISYEAGVYYSWEERNRRLIKTAIDSGVTIENNQLGDFEYKFFDIGNDSYVLLLSGKTVTILIKENLQEVSSFTFYNLDYRPDLLQVATFAQGQENFVVFWIGVNLVFLKQDGNQFILFRNKELPNAEKLADRHDYEGLMGVLSNDKETKVHLLQESTSSNPSTFDWVGYDFNADSFQTSHTDTRFDVAHTYCVSTDEMQSRLVAYMVTKEIAIEKVEETGWTPEQAKVVAIDMSSGELVWASKQLKYDRRFGSSRGSVGCNQLPEELQLVFSTSRNLYKTGQGN</sequence>
<dbReference type="InterPro" id="IPR028994">
    <property type="entry name" value="Integrin_alpha_N"/>
</dbReference>
<dbReference type="Gene3D" id="2.60.40.10">
    <property type="entry name" value="Immunoglobulins"/>
    <property type="match status" value="1"/>
</dbReference>
<feature type="chain" id="PRO_5017743487" description="PKD domain-containing protein" evidence="1">
    <location>
        <begin position="23"/>
        <end position="1178"/>
    </location>
</feature>
<dbReference type="RefSeq" id="WP_115592752.1">
    <property type="nucleotide sequence ID" value="NZ_QRHA01000004.1"/>
</dbReference>
<dbReference type="AlphaFoldDB" id="A0A3D8MAD3"/>
<protein>
    <recommendedName>
        <fullName evidence="2">PKD domain-containing protein</fullName>
    </recommendedName>
</protein>
<proteinExistence type="predicted"/>
<feature type="domain" description="PKD" evidence="2">
    <location>
        <begin position="306"/>
        <end position="385"/>
    </location>
</feature>
<reference evidence="4" key="1">
    <citation type="submission" date="2018-08" db="EMBL/GenBank/DDBJ databases">
        <authorList>
            <person name="Zhang J."/>
            <person name="Du Z.-J."/>
        </authorList>
    </citation>
    <scope>NUCLEOTIDE SEQUENCE [LARGE SCALE GENOMIC DNA]</scope>
    <source>
        <strain evidence="4">KCTC 52655</strain>
    </source>
</reference>
<dbReference type="Pfam" id="PF18911">
    <property type="entry name" value="PKD_4"/>
    <property type="match status" value="1"/>
</dbReference>
<organism evidence="3 4">
    <name type="scientific">Alteromonas aestuariivivens</name>
    <dbReference type="NCBI Taxonomy" id="1938339"/>
    <lineage>
        <taxon>Bacteria</taxon>
        <taxon>Pseudomonadati</taxon>
        <taxon>Pseudomonadota</taxon>
        <taxon>Gammaproteobacteria</taxon>
        <taxon>Alteromonadales</taxon>
        <taxon>Alteromonadaceae</taxon>
        <taxon>Alteromonas/Salinimonas group</taxon>
        <taxon>Alteromonas</taxon>
    </lineage>
</organism>
<keyword evidence="4" id="KW-1185">Reference proteome</keyword>
<dbReference type="EMBL" id="QRHA01000004">
    <property type="protein sequence ID" value="RDV26800.1"/>
    <property type="molecule type" value="Genomic_DNA"/>
</dbReference>
<evidence type="ECO:0000256" key="1">
    <source>
        <dbReference type="SAM" id="SignalP"/>
    </source>
</evidence>
<dbReference type="PROSITE" id="PS51257">
    <property type="entry name" value="PROKAR_LIPOPROTEIN"/>
    <property type="match status" value="1"/>
</dbReference>
<keyword evidence="1" id="KW-0732">Signal</keyword>
<dbReference type="InterPro" id="IPR035986">
    <property type="entry name" value="PKD_dom_sf"/>
</dbReference>
<comment type="caution">
    <text evidence="3">The sequence shown here is derived from an EMBL/GenBank/DDBJ whole genome shotgun (WGS) entry which is preliminary data.</text>
</comment>
<dbReference type="InterPro" id="IPR013783">
    <property type="entry name" value="Ig-like_fold"/>
</dbReference>
<evidence type="ECO:0000313" key="3">
    <source>
        <dbReference type="EMBL" id="RDV26800.1"/>
    </source>
</evidence>
<dbReference type="SUPFAM" id="SSF69318">
    <property type="entry name" value="Integrin alpha N-terminal domain"/>
    <property type="match status" value="1"/>
</dbReference>
<evidence type="ECO:0000259" key="2">
    <source>
        <dbReference type="Pfam" id="PF18911"/>
    </source>
</evidence>
<evidence type="ECO:0000313" key="4">
    <source>
        <dbReference type="Proteomes" id="UP000256561"/>
    </source>
</evidence>
<dbReference type="InterPro" id="IPR000601">
    <property type="entry name" value="PKD_dom"/>
</dbReference>
<dbReference type="OrthoDB" id="9806238at2"/>
<feature type="signal peptide" evidence="1">
    <location>
        <begin position="1"/>
        <end position="22"/>
    </location>
</feature>
<dbReference type="SUPFAM" id="SSF49299">
    <property type="entry name" value="PKD domain"/>
    <property type="match status" value="1"/>
</dbReference>